<reference evidence="3 4" key="1">
    <citation type="submission" date="2023-07" db="EMBL/GenBank/DDBJ databases">
        <authorList>
            <person name="Lian W.-H."/>
        </authorList>
    </citation>
    <scope>NUCLEOTIDE SEQUENCE [LARGE SCALE GENOMIC DNA]</scope>
    <source>
        <strain evidence="3 4">SYSU DXS3180</strain>
    </source>
</reference>
<evidence type="ECO:0000256" key="1">
    <source>
        <dbReference type="SAM" id="MobiDB-lite"/>
    </source>
</evidence>
<name>A0ABV3ZFL2_9BACT</name>
<gene>
    <name evidence="3" type="ORF">QTN47_06740</name>
</gene>
<evidence type="ECO:0000259" key="2">
    <source>
        <dbReference type="PROSITE" id="PS51782"/>
    </source>
</evidence>
<feature type="region of interest" description="Disordered" evidence="1">
    <location>
        <begin position="162"/>
        <end position="229"/>
    </location>
</feature>
<dbReference type="Pfam" id="PF01476">
    <property type="entry name" value="LysM"/>
    <property type="match status" value="2"/>
</dbReference>
<dbReference type="InterPro" id="IPR018392">
    <property type="entry name" value="LysM"/>
</dbReference>
<dbReference type="PANTHER" id="PTHR33734:SF22">
    <property type="entry name" value="MEMBRANE-BOUND LYTIC MUREIN TRANSGLYCOSYLASE D"/>
    <property type="match status" value="1"/>
</dbReference>
<dbReference type="Proteomes" id="UP001560573">
    <property type="component" value="Unassembled WGS sequence"/>
</dbReference>
<dbReference type="SMART" id="SM00257">
    <property type="entry name" value="LysM"/>
    <property type="match status" value="2"/>
</dbReference>
<accession>A0ABV3ZFL2</accession>
<dbReference type="CDD" id="cd00118">
    <property type="entry name" value="LysM"/>
    <property type="match status" value="1"/>
</dbReference>
<proteinExistence type="predicted"/>
<dbReference type="PROSITE" id="PS51782">
    <property type="entry name" value="LYSM"/>
    <property type="match status" value="2"/>
</dbReference>
<organism evidence="3 4">
    <name type="scientific">Danxiaibacter flavus</name>
    <dbReference type="NCBI Taxonomy" id="3049108"/>
    <lineage>
        <taxon>Bacteria</taxon>
        <taxon>Pseudomonadati</taxon>
        <taxon>Bacteroidota</taxon>
        <taxon>Chitinophagia</taxon>
        <taxon>Chitinophagales</taxon>
        <taxon>Chitinophagaceae</taxon>
        <taxon>Danxiaibacter</taxon>
    </lineage>
</organism>
<keyword evidence="4" id="KW-1185">Reference proteome</keyword>
<feature type="domain" description="LysM" evidence="2">
    <location>
        <begin position="102"/>
        <end position="146"/>
    </location>
</feature>
<dbReference type="SUPFAM" id="SSF54106">
    <property type="entry name" value="LysM domain"/>
    <property type="match status" value="2"/>
</dbReference>
<dbReference type="RefSeq" id="WP_369328588.1">
    <property type="nucleotide sequence ID" value="NZ_JAULBC010000002.1"/>
</dbReference>
<comment type="caution">
    <text evidence="3">The sequence shown here is derived from an EMBL/GenBank/DDBJ whole genome shotgun (WGS) entry which is preliminary data.</text>
</comment>
<feature type="domain" description="LysM" evidence="2">
    <location>
        <begin position="40"/>
        <end position="84"/>
    </location>
</feature>
<evidence type="ECO:0000313" key="4">
    <source>
        <dbReference type="Proteomes" id="UP001560573"/>
    </source>
</evidence>
<sequence length="339" mass="37384">MTVLKNKWRFFIVCIALFTGYIATAQNVLHVLGVSPNLYFNYKVQPRETLSGISKVFGTTVGDVMRLNKMNTNSKLLVGQNIKIPLNAKNVSKENGAGSIELVHKIQKGESLYRISQNYNKVSVDQLKQWNNLKGNNLEVGKNLVVGYLQPKGNVDLGKAVETEKPAETTQPVKKQEEVVAKTEPAVDTPSSQDISFEPKKTQPETAKTSVPVAPPVTNKKSETPATKIDLSDSGEGYFAPGFGYDVDGREMKVASGPAMTFKTASGWTDKKYYILMNDIPPGSIVKVSFNNKVIYAKVLWNMGTMKENEGLKYRISNAAASALGITDPKFELNVLYYE</sequence>
<evidence type="ECO:0000313" key="3">
    <source>
        <dbReference type="EMBL" id="MEX6687184.1"/>
    </source>
</evidence>
<dbReference type="Gene3D" id="3.10.350.10">
    <property type="entry name" value="LysM domain"/>
    <property type="match status" value="2"/>
</dbReference>
<dbReference type="InterPro" id="IPR036779">
    <property type="entry name" value="LysM_dom_sf"/>
</dbReference>
<dbReference type="EMBL" id="JAULBC010000002">
    <property type="protein sequence ID" value="MEX6687184.1"/>
    <property type="molecule type" value="Genomic_DNA"/>
</dbReference>
<dbReference type="PANTHER" id="PTHR33734">
    <property type="entry name" value="LYSM DOMAIN-CONTAINING GPI-ANCHORED PROTEIN 2"/>
    <property type="match status" value="1"/>
</dbReference>
<protein>
    <submittedName>
        <fullName evidence="3">LysM peptidoglycan-binding domain-containing protein</fullName>
    </submittedName>
</protein>